<feature type="non-terminal residue" evidence="1">
    <location>
        <position position="1"/>
    </location>
</feature>
<accession>A0A1Y1XR17</accession>
<sequence>LNKNSDFSDNKNLQGKILTNPSLEDCYYTNTNICYENVHSCMHYPPRNFNNVDNIPLPLLISPERIVKKC</sequence>
<name>A0A1Y1XR17_9FUNG</name>
<protein>
    <submittedName>
        <fullName evidence="1">Uncharacterized protein</fullName>
    </submittedName>
</protein>
<gene>
    <name evidence="1" type="ORF">BCR32DRAFT_197256</name>
</gene>
<dbReference type="AlphaFoldDB" id="A0A1Y1XR17"/>
<organism evidence="1 2">
    <name type="scientific">Anaeromyces robustus</name>
    <dbReference type="NCBI Taxonomy" id="1754192"/>
    <lineage>
        <taxon>Eukaryota</taxon>
        <taxon>Fungi</taxon>
        <taxon>Fungi incertae sedis</taxon>
        <taxon>Chytridiomycota</taxon>
        <taxon>Chytridiomycota incertae sedis</taxon>
        <taxon>Neocallimastigomycetes</taxon>
        <taxon>Neocallimastigales</taxon>
        <taxon>Neocallimastigaceae</taxon>
        <taxon>Anaeromyces</taxon>
    </lineage>
</organism>
<dbReference type="EMBL" id="MCFG01000001">
    <property type="protein sequence ID" value="ORX88202.1"/>
    <property type="molecule type" value="Genomic_DNA"/>
</dbReference>
<evidence type="ECO:0000313" key="2">
    <source>
        <dbReference type="Proteomes" id="UP000193944"/>
    </source>
</evidence>
<reference evidence="1 2" key="2">
    <citation type="submission" date="2016-08" db="EMBL/GenBank/DDBJ databases">
        <title>Pervasive Adenine N6-methylation of Active Genes in Fungi.</title>
        <authorList>
            <consortium name="DOE Joint Genome Institute"/>
            <person name="Mondo S.J."/>
            <person name="Dannebaum R.O."/>
            <person name="Kuo R.C."/>
            <person name="Labutti K."/>
            <person name="Haridas S."/>
            <person name="Kuo A."/>
            <person name="Salamov A."/>
            <person name="Ahrendt S.R."/>
            <person name="Lipzen A."/>
            <person name="Sullivan W."/>
            <person name="Andreopoulos W.B."/>
            <person name="Clum A."/>
            <person name="Lindquist E."/>
            <person name="Daum C."/>
            <person name="Ramamoorthy G.K."/>
            <person name="Gryganskyi A."/>
            <person name="Culley D."/>
            <person name="Magnuson J.K."/>
            <person name="James T.Y."/>
            <person name="O'Malley M.A."/>
            <person name="Stajich J.E."/>
            <person name="Spatafora J.W."/>
            <person name="Visel A."/>
            <person name="Grigoriev I.V."/>
        </authorList>
    </citation>
    <scope>NUCLEOTIDE SEQUENCE [LARGE SCALE GENOMIC DNA]</scope>
    <source>
        <strain evidence="1 2">S4</strain>
    </source>
</reference>
<comment type="caution">
    <text evidence="1">The sequence shown here is derived from an EMBL/GenBank/DDBJ whole genome shotgun (WGS) entry which is preliminary data.</text>
</comment>
<proteinExistence type="predicted"/>
<keyword evidence="2" id="KW-1185">Reference proteome</keyword>
<dbReference type="Proteomes" id="UP000193944">
    <property type="component" value="Unassembled WGS sequence"/>
</dbReference>
<reference evidence="1 2" key="1">
    <citation type="submission" date="2016-08" db="EMBL/GenBank/DDBJ databases">
        <title>A Parts List for Fungal Cellulosomes Revealed by Comparative Genomics.</title>
        <authorList>
            <consortium name="DOE Joint Genome Institute"/>
            <person name="Haitjema C.H."/>
            <person name="Gilmore S.P."/>
            <person name="Henske J.K."/>
            <person name="Solomon K.V."/>
            <person name="De Groot R."/>
            <person name="Kuo A."/>
            <person name="Mondo S.J."/>
            <person name="Salamov A.A."/>
            <person name="Labutti K."/>
            <person name="Zhao Z."/>
            <person name="Chiniquy J."/>
            <person name="Barry K."/>
            <person name="Brewer H.M."/>
            <person name="Purvine S.O."/>
            <person name="Wright A.T."/>
            <person name="Boxma B."/>
            <person name="Van Alen T."/>
            <person name="Hackstein J.H."/>
            <person name="Baker S.E."/>
            <person name="Grigoriev I.V."/>
            <person name="O'Malley M.A."/>
        </authorList>
    </citation>
    <scope>NUCLEOTIDE SEQUENCE [LARGE SCALE GENOMIC DNA]</scope>
    <source>
        <strain evidence="1 2">S4</strain>
    </source>
</reference>
<evidence type="ECO:0000313" key="1">
    <source>
        <dbReference type="EMBL" id="ORX88202.1"/>
    </source>
</evidence>